<evidence type="ECO:0000313" key="2">
    <source>
        <dbReference type="EMBL" id="QWT48866.1"/>
    </source>
</evidence>
<dbReference type="EMBL" id="CP064782">
    <property type="protein sequence ID" value="QWT48866.1"/>
    <property type="molecule type" value="Genomic_DNA"/>
</dbReference>
<dbReference type="AlphaFoldDB" id="A0A975SML5"/>
<name>A0A975SML5_9RHOO</name>
<keyword evidence="3" id="KW-1185">Reference proteome</keyword>
<dbReference type="Proteomes" id="UP000683428">
    <property type="component" value="Chromosome"/>
</dbReference>
<protein>
    <submittedName>
        <fullName evidence="2">Alpha/beta hydrolase</fullName>
    </submittedName>
</protein>
<dbReference type="InterPro" id="IPR050228">
    <property type="entry name" value="Carboxylesterase_BioH"/>
</dbReference>
<reference evidence="2" key="1">
    <citation type="submission" date="2020-11" db="EMBL/GenBank/DDBJ databases">
        <title>Azospira inquinata sp. nov.</title>
        <authorList>
            <person name="Moe W.M."/>
            <person name="Mikes M.C."/>
        </authorList>
    </citation>
    <scope>NUCLEOTIDE SEQUENCE</scope>
    <source>
        <strain evidence="2">Azo-3</strain>
    </source>
</reference>
<accession>A0A975SML5</accession>
<evidence type="ECO:0000259" key="1">
    <source>
        <dbReference type="Pfam" id="PF12697"/>
    </source>
</evidence>
<keyword evidence="2" id="KW-0378">Hydrolase</keyword>
<organism evidence="2 3">
    <name type="scientific">Azospira inquinata</name>
    <dbReference type="NCBI Taxonomy" id="2785627"/>
    <lineage>
        <taxon>Bacteria</taxon>
        <taxon>Pseudomonadati</taxon>
        <taxon>Pseudomonadota</taxon>
        <taxon>Betaproteobacteria</taxon>
        <taxon>Rhodocyclales</taxon>
        <taxon>Rhodocyclaceae</taxon>
        <taxon>Azospira</taxon>
    </lineage>
</organism>
<dbReference type="KEGG" id="aiq:Azoinq_13730"/>
<proteinExistence type="predicted"/>
<dbReference type="GO" id="GO:0016787">
    <property type="term" value="F:hydrolase activity"/>
    <property type="evidence" value="ECO:0007669"/>
    <property type="project" value="UniProtKB-KW"/>
</dbReference>
<dbReference type="InterPro" id="IPR000073">
    <property type="entry name" value="AB_hydrolase_1"/>
</dbReference>
<feature type="domain" description="AB hydrolase-1" evidence="1">
    <location>
        <begin position="44"/>
        <end position="262"/>
    </location>
</feature>
<gene>
    <name evidence="2" type="ORF">Azoinq_13730</name>
</gene>
<evidence type="ECO:0000313" key="3">
    <source>
        <dbReference type="Proteomes" id="UP000683428"/>
    </source>
</evidence>
<sequence>MKGAAQAGPGPVRSQPGRQRVLGLDLEVLDLVPALGPTPEAPTLVFLHEGLGAVSFWRDFPARLVAATGCPALVYSRPGYGTSDPAAQPRGPDYLEREGETVLPALLAARHIRQPLLIGHSDGASIALIYGSAFPDHLVGAAVLAPHLWVEEAALAGIRQAGRLWRETDWPTRLARHHGDPERVFREWHDTWLSPAFRGWDIRGRLGTFRAPLLAIQGEGDEYATPEQVRALPRLVSGPVRVAEIPRCGHTPFRDQPEQVLALLTDFVNSRKGAVGAG</sequence>
<dbReference type="Pfam" id="PF12697">
    <property type="entry name" value="Abhydrolase_6"/>
    <property type="match status" value="1"/>
</dbReference>
<dbReference type="PANTHER" id="PTHR43194">
    <property type="entry name" value="HYDROLASE ALPHA/BETA FOLD FAMILY"/>
    <property type="match status" value="1"/>
</dbReference>
<dbReference type="PANTHER" id="PTHR43194:SF2">
    <property type="entry name" value="PEROXISOMAL MEMBRANE PROTEIN LPX1"/>
    <property type="match status" value="1"/>
</dbReference>